<evidence type="ECO:0000313" key="5">
    <source>
        <dbReference type="EMBL" id="MCW8086967.1"/>
    </source>
</evidence>
<evidence type="ECO:0000256" key="3">
    <source>
        <dbReference type="HAMAP-Rule" id="MF_00654"/>
    </source>
</evidence>
<dbReference type="PANTHER" id="PTHR40279">
    <property type="entry name" value="PQQC-LIKE PROTEIN"/>
    <property type="match status" value="1"/>
</dbReference>
<dbReference type="GO" id="GO:0033732">
    <property type="term" value="F:pyrroloquinoline-quinone synthase activity"/>
    <property type="evidence" value="ECO:0007669"/>
    <property type="project" value="UniProtKB-EC"/>
</dbReference>
<name>A0ABT3NXT2_9PROT</name>
<gene>
    <name evidence="3 5" type="primary">pqqC</name>
    <name evidence="5" type="ORF">OF850_15140</name>
</gene>
<dbReference type="PANTHER" id="PTHR40279:SF3">
    <property type="entry name" value="4-AMINOBENZOATE SYNTHASE"/>
    <property type="match status" value="1"/>
</dbReference>
<dbReference type="EMBL" id="JAPFQI010000012">
    <property type="protein sequence ID" value="MCW8086967.1"/>
    <property type="molecule type" value="Genomic_DNA"/>
</dbReference>
<dbReference type="InterPro" id="IPR011845">
    <property type="entry name" value="PqqC"/>
</dbReference>
<evidence type="ECO:0000313" key="6">
    <source>
        <dbReference type="Proteomes" id="UP001526430"/>
    </source>
</evidence>
<dbReference type="HAMAP" id="MF_00654">
    <property type="entry name" value="PQQ_syn_PqqC"/>
    <property type="match status" value="1"/>
</dbReference>
<dbReference type="InterPro" id="IPR016084">
    <property type="entry name" value="Haem_Oase-like_multi-hlx"/>
</dbReference>
<comment type="caution">
    <text evidence="5">The sequence shown here is derived from an EMBL/GenBank/DDBJ whole genome shotgun (WGS) entry which is preliminary data.</text>
</comment>
<comment type="function">
    <text evidence="3">Ring cyclization and eight-electron oxidation of 3a-(2-amino-2-carboxyethyl)-4,5-dioxo-4,5,6,7,8,9-hexahydroquinoline-7,9-dicarboxylic-acid to PQQ.</text>
</comment>
<dbReference type="RefSeq" id="WP_301591105.1">
    <property type="nucleotide sequence ID" value="NZ_JAPFQI010000012.1"/>
</dbReference>
<dbReference type="SUPFAM" id="SSF48613">
    <property type="entry name" value="Heme oxygenase-like"/>
    <property type="match status" value="1"/>
</dbReference>
<keyword evidence="6" id="KW-1185">Reference proteome</keyword>
<sequence>MTDLLTHTAFEGALRAIGAERYHVHHPFHHLLHDGKLSKGQVQAWALNRYCYQAHIPMKDASLLARLPTPELRREWRRRLVDHDGDGVAPGGVERWLALTDGLGLDRDYVASMEGILPATRFAVEAYVRFVRERSVLEAVASSLTEMFSTDIIRTRVSGMLANYSFVSEETLAYFKPRLTQAPADVAFALDYVKREARTREQQEQCLAALRFKCDLLWAQLDALHFAYVEPALPPPGAFRIPPS</sequence>
<proteinExistence type="inferred from homology"/>
<evidence type="ECO:0000256" key="2">
    <source>
        <dbReference type="ARBA" id="ARBA00023002"/>
    </source>
</evidence>
<dbReference type="NCBIfam" id="TIGR02111">
    <property type="entry name" value="PQQ_syn_pqqC"/>
    <property type="match status" value="1"/>
</dbReference>
<comment type="catalytic activity">
    <reaction evidence="3">
        <text>6-(2-amino-2-carboxyethyl)-7,8-dioxo-1,2,3,4,7,8-hexahydroquinoline-2,4-dicarboxylate + 3 O2 = pyrroloquinoline quinone + 2 H2O2 + 2 H2O + H(+)</text>
        <dbReference type="Rhea" id="RHEA:10692"/>
        <dbReference type="ChEBI" id="CHEBI:15377"/>
        <dbReference type="ChEBI" id="CHEBI:15378"/>
        <dbReference type="ChEBI" id="CHEBI:15379"/>
        <dbReference type="ChEBI" id="CHEBI:16240"/>
        <dbReference type="ChEBI" id="CHEBI:58442"/>
        <dbReference type="ChEBI" id="CHEBI:58778"/>
        <dbReference type="EC" id="1.3.3.11"/>
    </reaction>
</comment>
<dbReference type="InterPro" id="IPR039068">
    <property type="entry name" value="PqqC-like"/>
</dbReference>
<dbReference type="InterPro" id="IPR004305">
    <property type="entry name" value="Thiaminase-2/PQQC"/>
</dbReference>
<keyword evidence="2 3" id="KW-0560">Oxidoreductase</keyword>
<keyword evidence="1 3" id="KW-0884">PQQ biosynthesis</keyword>
<dbReference type="EC" id="1.3.3.11" evidence="3"/>
<protein>
    <recommendedName>
        <fullName evidence="3">Pyrroloquinoline-quinone synthase</fullName>
        <ecNumber evidence="3">1.3.3.11</ecNumber>
    </recommendedName>
    <alternativeName>
        <fullName evidence="3">Coenzyme PQQ synthesis protein C</fullName>
    </alternativeName>
    <alternativeName>
        <fullName evidence="3">Pyrroloquinoline quinone biosynthesis protein C</fullName>
    </alternativeName>
</protein>
<comment type="pathway">
    <text evidence="3">Cofactor biosynthesis; pyrroloquinoline quinone biosynthesis.</text>
</comment>
<feature type="domain" description="Thiaminase-2/PQQC" evidence="4">
    <location>
        <begin position="14"/>
        <end position="222"/>
    </location>
</feature>
<reference evidence="5 6" key="1">
    <citation type="submission" date="2022-10" db="EMBL/GenBank/DDBJ databases">
        <title>Roseococcus glaciei nov., sp. nov., isolated from glacier.</title>
        <authorList>
            <person name="Liu Q."/>
            <person name="Xin Y.-H."/>
        </authorList>
    </citation>
    <scope>NUCLEOTIDE SEQUENCE [LARGE SCALE GENOMIC DNA]</scope>
    <source>
        <strain evidence="5 6">MDT2-1-1</strain>
    </source>
</reference>
<dbReference type="Proteomes" id="UP001526430">
    <property type="component" value="Unassembled WGS sequence"/>
</dbReference>
<accession>A0ABT3NXT2</accession>
<evidence type="ECO:0000256" key="1">
    <source>
        <dbReference type="ARBA" id="ARBA00022905"/>
    </source>
</evidence>
<dbReference type="Gene3D" id="1.20.910.10">
    <property type="entry name" value="Heme oxygenase-like"/>
    <property type="match status" value="1"/>
</dbReference>
<comment type="similarity">
    <text evidence="3">Belongs to the PqqC family.</text>
</comment>
<evidence type="ECO:0000259" key="4">
    <source>
        <dbReference type="Pfam" id="PF03070"/>
    </source>
</evidence>
<dbReference type="Pfam" id="PF03070">
    <property type="entry name" value="TENA_THI-4"/>
    <property type="match status" value="1"/>
</dbReference>
<organism evidence="5 6">
    <name type="scientific">Sabulicella glaciei</name>
    <dbReference type="NCBI Taxonomy" id="2984948"/>
    <lineage>
        <taxon>Bacteria</taxon>
        <taxon>Pseudomonadati</taxon>
        <taxon>Pseudomonadota</taxon>
        <taxon>Alphaproteobacteria</taxon>
        <taxon>Acetobacterales</taxon>
        <taxon>Acetobacteraceae</taxon>
        <taxon>Sabulicella</taxon>
    </lineage>
</organism>